<keyword evidence="2" id="KW-0479">Metal-binding</keyword>
<dbReference type="AlphaFoldDB" id="A0A3B1AID4"/>
<dbReference type="GO" id="GO:0004355">
    <property type="term" value="F:glutamate synthase (NADPH) activity"/>
    <property type="evidence" value="ECO:0007669"/>
    <property type="project" value="UniProtKB-EC"/>
</dbReference>
<reference evidence="6" key="1">
    <citation type="submission" date="2018-06" db="EMBL/GenBank/DDBJ databases">
        <authorList>
            <person name="Zhirakovskaya E."/>
        </authorList>
    </citation>
    <scope>NUCLEOTIDE SEQUENCE</scope>
</reference>
<keyword evidence="1" id="KW-0001">2Fe-2S</keyword>
<keyword evidence="4" id="KW-0411">Iron-sulfur</keyword>
<evidence type="ECO:0000256" key="4">
    <source>
        <dbReference type="ARBA" id="ARBA00023014"/>
    </source>
</evidence>
<dbReference type="GO" id="GO:0005739">
    <property type="term" value="C:mitochondrion"/>
    <property type="evidence" value="ECO:0007669"/>
    <property type="project" value="TreeGrafter"/>
</dbReference>
<proteinExistence type="predicted"/>
<evidence type="ECO:0000256" key="2">
    <source>
        <dbReference type="ARBA" id="ARBA00022723"/>
    </source>
</evidence>
<gene>
    <name evidence="6" type="ORF">MNBD_GAMMA21-1672</name>
</gene>
<dbReference type="EC" id="1.4.1.13" evidence="6"/>
<dbReference type="SMART" id="SM00704">
    <property type="entry name" value="ZnF_CDGSH"/>
    <property type="match status" value="2"/>
</dbReference>
<name>A0A3B1AID4_9ZZZZ</name>
<evidence type="ECO:0000256" key="3">
    <source>
        <dbReference type="ARBA" id="ARBA00023004"/>
    </source>
</evidence>
<evidence type="ECO:0000313" key="6">
    <source>
        <dbReference type="EMBL" id="VAW99643.1"/>
    </source>
</evidence>
<organism evidence="6">
    <name type="scientific">hydrothermal vent metagenome</name>
    <dbReference type="NCBI Taxonomy" id="652676"/>
    <lineage>
        <taxon>unclassified sequences</taxon>
        <taxon>metagenomes</taxon>
        <taxon>ecological metagenomes</taxon>
    </lineage>
</organism>
<dbReference type="InterPro" id="IPR052950">
    <property type="entry name" value="CISD"/>
</dbReference>
<dbReference type="GO" id="GO:0046872">
    <property type="term" value="F:metal ion binding"/>
    <property type="evidence" value="ECO:0007669"/>
    <property type="project" value="UniProtKB-KW"/>
</dbReference>
<feature type="domain" description="Iron-binding zinc finger CDGSH type" evidence="5">
    <location>
        <begin position="9"/>
        <end position="45"/>
    </location>
</feature>
<feature type="domain" description="Iron-binding zinc finger CDGSH type" evidence="5">
    <location>
        <begin position="46"/>
        <end position="77"/>
    </location>
</feature>
<dbReference type="PANTHER" id="PTHR46491:SF3">
    <property type="entry name" value="CDGSH IRON-SULFUR DOMAIN-CONTAINING PROTEIN 3, MITOCHONDRIAL"/>
    <property type="match status" value="1"/>
</dbReference>
<protein>
    <submittedName>
        <fullName evidence="6">Glutamate synthase [NADPH] large chain</fullName>
        <ecNumber evidence="6">1.4.1.13</ecNumber>
    </submittedName>
</protein>
<dbReference type="GO" id="GO:0051537">
    <property type="term" value="F:2 iron, 2 sulfur cluster binding"/>
    <property type="evidence" value="ECO:0007669"/>
    <property type="project" value="UniProtKB-KW"/>
</dbReference>
<dbReference type="EMBL" id="UOFR01000069">
    <property type="protein sequence ID" value="VAW99643.1"/>
    <property type="molecule type" value="Genomic_DNA"/>
</dbReference>
<keyword evidence="3" id="KW-0408">Iron</keyword>
<dbReference type="Pfam" id="PF09360">
    <property type="entry name" value="zf-CDGSH"/>
    <property type="match status" value="2"/>
</dbReference>
<dbReference type="PANTHER" id="PTHR46491">
    <property type="entry name" value="CDGSH IRON SULFUR DOMAIN PROTEIN HOMOLOG"/>
    <property type="match status" value="1"/>
</dbReference>
<evidence type="ECO:0000256" key="1">
    <source>
        <dbReference type="ARBA" id="ARBA00022714"/>
    </source>
</evidence>
<evidence type="ECO:0000259" key="5">
    <source>
        <dbReference type="SMART" id="SM00704"/>
    </source>
</evidence>
<dbReference type="InterPro" id="IPR042216">
    <property type="entry name" value="MitoNEET_CISD"/>
</dbReference>
<dbReference type="Gene3D" id="3.40.5.90">
    <property type="entry name" value="CDGSH iron-sulfur domain, mitoNEET-type"/>
    <property type="match status" value="2"/>
</dbReference>
<dbReference type="InterPro" id="IPR018967">
    <property type="entry name" value="FeS-contain_CDGSH-typ"/>
</dbReference>
<sequence>MSEPVCAKQGPYTVELEPGDYYWCACGLSNNQPFCDGSHKDTDFTPEKLTITEKGTFHLCGCKRSADKPMCDGTHTKL</sequence>
<accession>A0A3B1AID4</accession>
<keyword evidence="6" id="KW-0560">Oxidoreductase</keyword>